<keyword evidence="2" id="KW-0723">Serine/threonine-protein kinase</keyword>
<keyword evidence="3" id="KW-0808">Transferase</keyword>
<feature type="region of interest" description="Disordered" evidence="12">
    <location>
        <begin position="1135"/>
        <end position="1192"/>
    </location>
</feature>
<keyword evidence="6" id="KW-0067">ATP-binding</keyword>
<dbReference type="GO" id="GO:0004674">
    <property type="term" value="F:protein serine/threonine kinase activity"/>
    <property type="evidence" value="ECO:0007669"/>
    <property type="project" value="UniProtKB-KW"/>
</dbReference>
<evidence type="ECO:0000256" key="8">
    <source>
        <dbReference type="ARBA" id="ARBA00037966"/>
    </source>
</evidence>
<keyword evidence="4" id="KW-0547">Nucleotide-binding</keyword>
<dbReference type="FunFam" id="1.10.510.10:FF:000612">
    <property type="entry name" value="Serine/threonine-protein kinase AFC2"/>
    <property type="match status" value="1"/>
</dbReference>
<dbReference type="GO" id="GO:0008270">
    <property type="term" value="F:zinc ion binding"/>
    <property type="evidence" value="ECO:0007669"/>
    <property type="project" value="InterPro"/>
</dbReference>
<evidence type="ECO:0000256" key="5">
    <source>
        <dbReference type="ARBA" id="ARBA00022777"/>
    </source>
</evidence>
<dbReference type="Gene3D" id="3.30.200.20">
    <property type="entry name" value="Phosphorylase Kinase, domain 1"/>
    <property type="match status" value="1"/>
</dbReference>
<dbReference type="Proteomes" id="UP000242875">
    <property type="component" value="Unassembled WGS sequence"/>
</dbReference>
<dbReference type="GO" id="GO:0006351">
    <property type="term" value="P:DNA-templated transcription"/>
    <property type="evidence" value="ECO:0007669"/>
    <property type="project" value="InterPro"/>
</dbReference>
<dbReference type="SMART" id="SM00220">
    <property type="entry name" value="S_TKc"/>
    <property type="match status" value="1"/>
</dbReference>
<dbReference type="PROSITE" id="PS50011">
    <property type="entry name" value="PROTEIN_KINASE_DOM"/>
    <property type="match status" value="1"/>
</dbReference>
<evidence type="ECO:0000256" key="10">
    <source>
        <dbReference type="ARBA" id="ARBA00049308"/>
    </source>
</evidence>
<dbReference type="InterPro" id="IPR011009">
    <property type="entry name" value="Kinase-like_dom_sf"/>
</dbReference>
<feature type="domain" description="Protein kinase" evidence="13">
    <location>
        <begin position="168"/>
        <end position="496"/>
    </location>
</feature>
<comment type="caution">
    <text evidence="14">The sequence shown here is derived from an EMBL/GenBank/DDBJ whole genome shotgun (WGS) entry which is preliminary data.</text>
</comment>
<feature type="region of interest" description="Disordered" evidence="12">
    <location>
        <begin position="595"/>
        <end position="640"/>
    </location>
</feature>
<organism evidence="14 15">
    <name type="scientific">Bifiguratus adelaidae</name>
    <dbReference type="NCBI Taxonomy" id="1938954"/>
    <lineage>
        <taxon>Eukaryota</taxon>
        <taxon>Fungi</taxon>
        <taxon>Fungi incertae sedis</taxon>
        <taxon>Mucoromycota</taxon>
        <taxon>Mucoromycotina</taxon>
        <taxon>Endogonomycetes</taxon>
        <taxon>Endogonales</taxon>
        <taxon>Endogonales incertae sedis</taxon>
        <taxon>Bifiguratus</taxon>
    </lineage>
</organism>
<feature type="compositionally biased region" description="Polar residues" evidence="12">
    <location>
        <begin position="1234"/>
        <end position="1250"/>
    </location>
</feature>
<dbReference type="OrthoDB" id="283111at2759"/>
<feature type="compositionally biased region" description="Low complexity" evidence="12">
    <location>
        <begin position="1219"/>
        <end position="1233"/>
    </location>
</feature>
<evidence type="ECO:0000256" key="3">
    <source>
        <dbReference type="ARBA" id="ARBA00022679"/>
    </source>
</evidence>
<reference evidence="14 15" key="1">
    <citation type="journal article" date="2017" name="Mycologia">
        <title>Bifiguratus adelaidae, gen. et sp. nov., a new member of Mucoromycotina in endophytic and soil-dwelling habitats.</title>
        <authorList>
            <person name="Torres-Cruz T.J."/>
            <person name="Billingsley Tobias T.L."/>
            <person name="Almatruk M."/>
            <person name="Hesse C."/>
            <person name="Kuske C.R."/>
            <person name="Desiro A."/>
            <person name="Benucci G.M."/>
            <person name="Bonito G."/>
            <person name="Stajich J.E."/>
            <person name="Dunlap C."/>
            <person name="Arnold A.E."/>
            <person name="Porras-Alfaro A."/>
        </authorList>
    </citation>
    <scope>NUCLEOTIDE SEQUENCE [LARGE SCALE GENOMIC DNA]</scope>
    <source>
        <strain evidence="14 15">AZ0501</strain>
    </source>
</reference>
<dbReference type="InterPro" id="IPR008271">
    <property type="entry name" value="Ser/Thr_kinase_AS"/>
</dbReference>
<dbReference type="EC" id="2.7.12.1" evidence="1"/>
<feature type="compositionally biased region" description="Basic and acidic residues" evidence="12">
    <location>
        <begin position="1147"/>
        <end position="1156"/>
    </location>
</feature>
<dbReference type="GO" id="GO:0003677">
    <property type="term" value="F:DNA binding"/>
    <property type="evidence" value="ECO:0007669"/>
    <property type="project" value="InterPro"/>
</dbReference>
<feature type="compositionally biased region" description="Basic residues" evidence="12">
    <location>
        <begin position="1"/>
        <end position="11"/>
    </location>
</feature>
<dbReference type="InterPro" id="IPR000719">
    <property type="entry name" value="Prot_kinase_dom"/>
</dbReference>
<evidence type="ECO:0000256" key="11">
    <source>
        <dbReference type="ARBA" id="ARBA00051680"/>
    </source>
</evidence>
<evidence type="ECO:0000256" key="4">
    <source>
        <dbReference type="ARBA" id="ARBA00022741"/>
    </source>
</evidence>
<evidence type="ECO:0000256" key="12">
    <source>
        <dbReference type="SAM" id="MobiDB-lite"/>
    </source>
</evidence>
<dbReference type="GO" id="GO:0005634">
    <property type="term" value="C:nucleus"/>
    <property type="evidence" value="ECO:0007669"/>
    <property type="project" value="TreeGrafter"/>
</dbReference>
<dbReference type="Gene3D" id="1.10.510.10">
    <property type="entry name" value="Transferase(Phosphotransferase) domain 1"/>
    <property type="match status" value="1"/>
</dbReference>
<feature type="compositionally biased region" description="Polar residues" evidence="12">
    <location>
        <begin position="88"/>
        <end position="99"/>
    </location>
</feature>
<dbReference type="SMART" id="SM00906">
    <property type="entry name" value="Fungal_trans"/>
    <property type="match status" value="1"/>
</dbReference>
<dbReference type="GO" id="GO:0043484">
    <property type="term" value="P:regulation of RNA splicing"/>
    <property type="evidence" value="ECO:0007669"/>
    <property type="project" value="TreeGrafter"/>
</dbReference>
<keyword evidence="7" id="KW-0539">Nucleus</keyword>
<keyword evidence="5" id="KW-0418">Kinase</keyword>
<keyword evidence="15" id="KW-1185">Reference proteome</keyword>
<gene>
    <name evidence="14" type="ORF">BZG36_03624</name>
</gene>
<feature type="compositionally biased region" description="Polar residues" evidence="12">
    <location>
        <begin position="1183"/>
        <end position="1192"/>
    </location>
</feature>
<comment type="catalytic activity">
    <reaction evidence="10">
        <text>L-threonyl-[protein] + ATP = O-phospho-L-threonyl-[protein] + ADP + H(+)</text>
        <dbReference type="Rhea" id="RHEA:46608"/>
        <dbReference type="Rhea" id="RHEA-COMP:11060"/>
        <dbReference type="Rhea" id="RHEA-COMP:11605"/>
        <dbReference type="ChEBI" id="CHEBI:15378"/>
        <dbReference type="ChEBI" id="CHEBI:30013"/>
        <dbReference type="ChEBI" id="CHEBI:30616"/>
        <dbReference type="ChEBI" id="CHEBI:61977"/>
        <dbReference type="ChEBI" id="CHEBI:456216"/>
        <dbReference type="EC" id="2.7.12.1"/>
    </reaction>
</comment>
<feature type="compositionally biased region" description="Low complexity" evidence="12">
    <location>
        <begin position="606"/>
        <end position="615"/>
    </location>
</feature>
<comment type="similarity">
    <text evidence="8">Belongs to the protein kinase superfamily. CMGC Ser/Thr protein kinase family. Lammer subfamily.</text>
</comment>
<evidence type="ECO:0000256" key="9">
    <source>
        <dbReference type="ARBA" id="ARBA00049003"/>
    </source>
</evidence>
<name>A0A261Y0B3_9FUNG</name>
<dbReference type="EMBL" id="MVBO01000058">
    <property type="protein sequence ID" value="OZJ04008.1"/>
    <property type="molecule type" value="Genomic_DNA"/>
</dbReference>
<evidence type="ECO:0000256" key="2">
    <source>
        <dbReference type="ARBA" id="ARBA00022527"/>
    </source>
</evidence>
<sequence>MAAASPRRKRPAQANWQEDFYRNGYPREVIIIEDTPTPPPSRSTPTARKTQHHNGSTAVTENNTQTGSKRTRKQALPPPPSYAESELLYTSVSSSTAGHRTSKRRKKDVPDTRTNHDYAVPYAAPYSNEVKNGHDYSRQAGYNHAHGQYRSPREAPTNGYVTRDVPVMVNPYMYGSGPDRTYAHEPPRNQVANGEIIRAVQKYRDASKIEIKVLNTLKDRDPLNLNKCLHLLGCFDYRNHICMVFELLGMSMFDFLKENEFCPFPPHQIQQFAKQLLVSVAFLHELRLVHTDLKPENILLTSSEYHIVPFKGTKQRSNRASTAQPTTSRVLNSTDIRLIDFGSATFEDDYHSSVVSTRHYRAPEIILSMGWSFPCDIWSIGCILVEFYTGDALFQTHDNLEHLAMMEAVLGKFSDKMIRQAKNTQGKYFRGGKLDYPNDQTTKTSRKYVKAMKPLKDIIQPTSSHRKHFLDLLQRLLTYDPRERITAQEALKHPYFWERIEDDECNCASLGSKCQYLDTVRKRGPPKGYIEALETRLASVLGLAERLLHDGHSDQTIVRSMINELTAPFETPSGAIIHAKRSSKLQIRQQLSLSELRGSDPNDGTSASSTISPSSSHEKTTPVNGSSLDDDDSEDDGDDLDSVNDAFGSLSIDEANSVRYLGHASGFYLLKQSHVFRHGAFHFSVRGFRKLSLLKYEAEFEIQPGIVNPLDLPPPELSRKLLQVYFEYFHTTFPVFGKEQFLESLDSPVHQRPLLLLNAVYALASRMHQDPATRSIPKVPETAGEIFFQRAKRLLDDDYDMSRITTVQALLLMAIHQNGVGSVARGWLYAGMAFRMAQDLGLNRNSESWNIRPEERETRKRVFWSCYILDRYWACIYGRSLTFDKHDTNVPYPSVADCMPNKHATKVGAALPHLLQFIKLSQITEKVLRKIYTTRSKIPKDGAFCQLLSDLNHALITWHERLPLPLQLPERLADIQEQQLDLPLSTAILHMAYYTVMILSHRPFIPSNEKRDTSFPLSVPHSLKICVSAANSILQLAVIIHDRGQVRYLHQMAIYALFTAGIIFIHNATNPYPQLTVQGKINVNRTMQVLDELQKTWPTACRISNLLGDLVGLREILVQENGMFRGFRDLTKKEENNENQHTYTATKADDRSKREQAISTAMADERRSNSGDLPPRVVKRTPQKPNASRSLWSWSVPSNGSAFSFPLESTSSCIPHTVGSNSQGNNSHQSSSGPLNANMNTSQPQNSGTSLSTHALAFWSTPFGLSSIDPTQSQHNAQWPSDPLTPLIFSSPKRGSTSVSNDTPSFEPIPDDFSQAFQGVPFSNDVDEWNAYMDRFSMANSISVNSPDGTVKIGSNLDLNPYIQSANAPNEPRTLKLEGFETLLFCNSVPSHLETVD</sequence>
<feature type="region of interest" description="Disordered" evidence="12">
    <location>
        <begin position="1"/>
        <end position="116"/>
    </location>
</feature>
<feature type="region of interest" description="Disordered" evidence="12">
    <location>
        <begin position="1216"/>
        <end position="1250"/>
    </location>
</feature>
<dbReference type="PANTHER" id="PTHR45646:SF11">
    <property type="entry name" value="SERINE_THREONINE-PROTEIN KINASE DOA"/>
    <property type="match status" value="1"/>
</dbReference>
<evidence type="ECO:0000256" key="6">
    <source>
        <dbReference type="ARBA" id="ARBA00022840"/>
    </source>
</evidence>
<dbReference type="PANTHER" id="PTHR45646">
    <property type="entry name" value="SERINE/THREONINE-PROTEIN KINASE DOA-RELATED"/>
    <property type="match status" value="1"/>
</dbReference>
<dbReference type="CDD" id="cd14134">
    <property type="entry name" value="PKc_CLK"/>
    <property type="match status" value="1"/>
</dbReference>
<dbReference type="CDD" id="cd12148">
    <property type="entry name" value="fungal_TF_MHR"/>
    <property type="match status" value="1"/>
</dbReference>
<evidence type="ECO:0000256" key="7">
    <source>
        <dbReference type="ARBA" id="ARBA00023242"/>
    </source>
</evidence>
<dbReference type="GO" id="GO:0005524">
    <property type="term" value="F:ATP binding"/>
    <property type="evidence" value="ECO:0007669"/>
    <property type="project" value="UniProtKB-KW"/>
</dbReference>
<evidence type="ECO:0000313" key="15">
    <source>
        <dbReference type="Proteomes" id="UP000242875"/>
    </source>
</evidence>
<dbReference type="PROSITE" id="PS00108">
    <property type="entry name" value="PROTEIN_KINASE_ST"/>
    <property type="match status" value="1"/>
</dbReference>
<dbReference type="GO" id="GO:0004712">
    <property type="term" value="F:protein serine/threonine/tyrosine kinase activity"/>
    <property type="evidence" value="ECO:0007669"/>
    <property type="project" value="UniProtKB-EC"/>
</dbReference>
<protein>
    <recommendedName>
        <fullName evidence="1">dual-specificity kinase</fullName>
        <ecNumber evidence="1">2.7.12.1</ecNumber>
    </recommendedName>
</protein>
<comment type="catalytic activity">
    <reaction evidence="11">
        <text>L-tyrosyl-[protein] + ATP = O-phospho-L-tyrosyl-[protein] + ADP + H(+)</text>
        <dbReference type="Rhea" id="RHEA:10596"/>
        <dbReference type="Rhea" id="RHEA-COMP:10136"/>
        <dbReference type="Rhea" id="RHEA-COMP:20101"/>
        <dbReference type="ChEBI" id="CHEBI:15378"/>
        <dbReference type="ChEBI" id="CHEBI:30616"/>
        <dbReference type="ChEBI" id="CHEBI:46858"/>
        <dbReference type="ChEBI" id="CHEBI:61978"/>
        <dbReference type="ChEBI" id="CHEBI:456216"/>
        <dbReference type="EC" id="2.7.12.1"/>
    </reaction>
</comment>
<dbReference type="InterPro" id="IPR051175">
    <property type="entry name" value="CLK_kinases"/>
</dbReference>
<dbReference type="InterPro" id="IPR007219">
    <property type="entry name" value="XnlR_reg_dom"/>
</dbReference>
<accession>A0A261Y0B3</accession>
<evidence type="ECO:0000256" key="1">
    <source>
        <dbReference type="ARBA" id="ARBA00013203"/>
    </source>
</evidence>
<dbReference type="Pfam" id="PF04082">
    <property type="entry name" value="Fungal_trans"/>
    <property type="match status" value="1"/>
</dbReference>
<evidence type="ECO:0000313" key="14">
    <source>
        <dbReference type="EMBL" id="OZJ04008.1"/>
    </source>
</evidence>
<dbReference type="SUPFAM" id="SSF56112">
    <property type="entry name" value="Protein kinase-like (PK-like)"/>
    <property type="match status" value="1"/>
</dbReference>
<comment type="catalytic activity">
    <reaction evidence="9">
        <text>L-seryl-[protein] + ATP = O-phospho-L-seryl-[protein] + ADP + H(+)</text>
        <dbReference type="Rhea" id="RHEA:17989"/>
        <dbReference type="Rhea" id="RHEA-COMP:9863"/>
        <dbReference type="Rhea" id="RHEA-COMP:11604"/>
        <dbReference type="ChEBI" id="CHEBI:15378"/>
        <dbReference type="ChEBI" id="CHEBI:29999"/>
        <dbReference type="ChEBI" id="CHEBI:30616"/>
        <dbReference type="ChEBI" id="CHEBI:83421"/>
        <dbReference type="ChEBI" id="CHEBI:456216"/>
        <dbReference type="EC" id="2.7.12.1"/>
    </reaction>
</comment>
<evidence type="ECO:0000259" key="13">
    <source>
        <dbReference type="PROSITE" id="PS50011"/>
    </source>
</evidence>
<proteinExistence type="inferred from homology"/>
<feature type="compositionally biased region" description="Polar residues" evidence="12">
    <location>
        <begin position="53"/>
        <end position="68"/>
    </location>
</feature>
<dbReference type="Pfam" id="PF00069">
    <property type="entry name" value="Pkinase"/>
    <property type="match status" value="1"/>
</dbReference>
<feature type="compositionally biased region" description="Acidic residues" evidence="12">
    <location>
        <begin position="628"/>
        <end position="640"/>
    </location>
</feature>